<evidence type="ECO:0000256" key="6">
    <source>
        <dbReference type="ARBA" id="ARBA00022989"/>
    </source>
</evidence>
<comment type="caution">
    <text evidence="11">The sequence shown here is derived from an EMBL/GenBank/DDBJ whole genome shotgun (WGS) entry which is preliminary data.</text>
</comment>
<dbReference type="EMBL" id="VJNE01000004">
    <property type="protein sequence ID" value="MZG27673.1"/>
    <property type="molecule type" value="Genomic_DNA"/>
</dbReference>
<evidence type="ECO:0000256" key="7">
    <source>
        <dbReference type="ARBA" id="ARBA00023136"/>
    </source>
</evidence>
<evidence type="ECO:0000313" key="12">
    <source>
        <dbReference type="Proteomes" id="UP000472380"/>
    </source>
</evidence>
<accession>A0A6L8Q2Z0</accession>
<evidence type="ECO:0000256" key="1">
    <source>
        <dbReference type="ARBA" id="ARBA00004651"/>
    </source>
</evidence>
<dbReference type="InterPro" id="IPR011701">
    <property type="entry name" value="MFS"/>
</dbReference>
<dbReference type="SUPFAM" id="SSF103473">
    <property type="entry name" value="MFS general substrate transporter"/>
    <property type="match status" value="1"/>
</dbReference>
<feature type="transmembrane region" description="Helical" evidence="9">
    <location>
        <begin position="87"/>
        <end position="106"/>
    </location>
</feature>
<protein>
    <submittedName>
        <fullName evidence="11">MFS transporter</fullName>
    </submittedName>
</protein>
<dbReference type="InterPro" id="IPR020846">
    <property type="entry name" value="MFS_dom"/>
</dbReference>
<feature type="transmembrane region" description="Helical" evidence="9">
    <location>
        <begin position="342"/>
        <end position="361"/>
    </location>
</feature>
<feature type="transmembrane region" description="Helical" evidence="9">
    <location>
        <begin position="311"/>
        <end position="335"/>
    </location>
</feature>
<comment type="similarity">
    <text evidence="2">Belongs to the major facilitator superfamily. TCR/Tet family.</text>
</comment>
<feature type="transmembrane region" description="Helical" evidence="9">
    <location>
        <begin position="207"/>
        <end position="228"/>
    </location>
</feature>
<dbReference type="GO" id="GO:0005886">
    <property type="term" value="C:plasma membrane"/>
    <property type="evidence" value="ECO:0007669"/>
    <property type="project" value="UniProtKB-SubCell"/>
</dbReference>
<dbReference type="InterPro" id="IPR036259">
    <property type="entry name" value="MFS_trans_sf"/>
</dbReference>
<dbReference type="GO" id="GO:0022857">
    <property type="term" value="F:transmembrane transporter activity"/>
    <property type="evidence" value="ECO:0007669"/>
    <property type="project" value="InterPro"/>
</dbReference>
<dbReference type="RefSeq" id="WP_161127521.1">
    <property type="nucleotide sequence ID" value="NZ_CBCTOK010000007.1"/>
</dbReference>
<feature type="transmembrane region" description="Helical" evidence="9">
    <location>
        <begin position="112"/>
        <end position="133"/>
    </location>
</feature>
<evidence type="ECO:0000256" key="2">
    <source>
        <dbReference type="ARBA" id="ARBA00007520"/>
    </source>
</evidence>
<evidence type="ECO:0000259" key="10">
    <source>
        <dbReference type="PROSITE" id="PS50850"/>
    </source>
</evidence>
<feature type="transmembrane region" description="Helical" evidence="9">
    <location>
        <begin position="19"/>
        <end position="36"/>
    </location>
</feature>
<keyword evidence="7 9" id="KW-0472">Membrane</keyword>
<dbReference type="Proteomes" id="UP000472380">
    <property type="component" value="Unassembled WGS sequence"/>
</dbReference>
<feature type="region of interest" description="Disordered" evidence="8">
    <location>
        <begin position="504"/>
        <end position="533"/>
    </location>
</feature>
<dbReference type="Gene3D" id="1.20.1250.20">
    <property type="entry name" value="MFS general substrate transporter like domains"/>
    <property type="match status" value="1"/>
</dbReference>
<dbReference type="PANTHER" id="PTHR23501">
    <property type="entry name" value="MAJOR FACILITATOR SUPERFAMILY"/>
    <property type="match status" value="1"/>
</dbReference>
<feature type="domain" description="Major facilitator superfamily (MFS) profile" evidence="10">
    <location>
        <begin position="22"/>
        <end position="500"/>
    </location>
</feature>
<reference evidence="11 12" key="1">
    <citation type="submission" date="2019-07" db="EMBL/GenBank/DDBJ databases">
        <title>Draft genome sequence of Adlercreutzia equolifaciens IPLA 37004, a human intestinal strain that does not produces equol from daidzein.</title>
        <authorList>
            <person name="Vazquez L."/>
            <person name="Florez A.B."/>
            <person name="Mayo B."/>
        </authorList>
    </citation>
    <scope>NUCLEOTIDE SEQUENCE [LARGE SCALE GENOMIC DNA]</scope>
    <source>
        <strain evidence="11 12">IPLA 37004</strain>
    </source>
</reference>
<organism evidence="11 12">
    <name type="scientific">Adlercreutzia equolifaciens</name>
    <dbReference type="NCBI Taxonomy" id="446660"/>
    <lineage>
        <taxon>Bacteria</taxon>
        <taxon>Bacillati</taxon>
        <taxon>Actinomycetota</taxon>
        <taxon>Coriobacteriia</taxon>
        <taxon>Eggerthellales</taxon>
        <taxon>Eggerthellaceae</taxon>
        <taxon>Adlercreutzia</taxon>
    </lineage>
</organism>
<evidence type="ECO:0000313" key="11">
    <source>
        <dbReference type="EMBL" id="MZG27673.1"/>
    </source>
</evidence>
<feature type="transmembrane region" description="Helical" evidence="9">
    <location>
        <begin position="145"/>
        <end position="169"/>
    </location>
</feature>
<dbReference type="CDD" id="cd17502">
    <property type="entry name" value="MFS_Azr1_MDR_like"/>
    <property type="match status" value="1"/>
</dbReference>
<feature type="transmembrane region" description="Helical" evidence="9">
    <location>
        <begin position="56"/>
        <end position="75"/>
    </location>
</feature>
<feature type="transmembrane region" description="Helical" evidence="9">
    <location>
        <begin position="367"/>
        <end position="392"/>
    </location>
</feature>
<dbReference type="Gene3D" id="1.20.1720.10">
    <property type="entry name" value="Multidrug resistance protein D"/>
    <property type="match status" value="1"/>
</dbReference>
<dbReference type="AlphaFoldDB" id="A0A6L8Q2Z0"/>
<dbReference type="FunFam" id="1.20.1720.10:FF:000004">
    <property type="entry name" value="EmrB/QacA family drug resistance transporter"/>
    <property type="match status" value="1"/>
</dbReference>
<evidence type="ECO:0000256" key="8">
    <source>
        <dbReference type="SAM" id="MobiDB-lite"/>
    </source>
</evidence>
<name>A0A6L8Q2Z0_9ACTN</name>
<keyword evidence="5 9" id="KW-0812">Transmembrane</keyword>
<feature type="transmembrane region" description="Helical" evidence="9">
    <location>
        <begin position="404"/>
        <end position="427"/>
    </location>
</feature>
<feature type="transmembrane region" description="Helical" evidence="9">
    <location>
        <begin position="240"/>
        <end position="257"/>
    </location>
</feature>
<proteinExistence type="inferred from homology"/>
<gene>
    <name evidence="11" type="ORF">FM068_03580</name>
</gene>
<evidence type="ECO:0000256" key="3">
    <source>
        <dbReference type="ARBA" id="ARBA00022448"/>
    </source>
</evidence>
<keyword evidence="6 9" id="KW-1133">Transmembrane helix</keyword>
<comment type="subcellular location">
    <subcellularLocation>
        <location evidence="1">Cell membrane</location>
        <topology evidence="1">Multi-pass membrane protein</topology>
    </subcellularLocation>
</comment>
<dbReference type="PANTHER" id="PTHR23501:SF197">
    <property type="entry name" value="COMD"/>
    <property type="match status" value="1"/>
</dbReference>
<keyword evidence="3" id="KW-0813">Transport</keyword>
<dbReference type="Pfam" id="PF07690">
    <property type="entry name" value="MFS_1"/>
    <property type="match status" value="1"/>
</dbReference>
<evidence type="ECO:0000256" key="5">
    <source>
        <dbReference type="ARBA" id="ARBA00022692"/>
    </source>
</evidence>
<keyword evidence="4" id="KW-1003">Cell membrane</keyword>
<feature type="transmembrane region" description="Helical" evidence="9">
    <location>
        <begin position="477"/>
        <end position="495"/>
    </location>
</feature>
<dbReference type="PROSITE" id="PS50850">
    <property type="entry name" value="MFS"/>
    <property type="match status" value="1"/>
</dbReference>
<evidence type="ECO:0000256" key="4">
    <source>
        <dbReference type="ARBA" id="ARBA00022475"/>
    </source>
</evidence>
<feature type="transmembrane region" description="Helical" evidence="9">
    <location>
        <begin position="277"/>
        <end position="299"/>
    </location>
</feature>
<feature type="transmembrane region" description="Helical" evidence="9">
    <location>
        <begin position="175"/>
        <end position="195"/>
    </location>
</feature>
<evidence type="ECO:0000256" key="9">
    <source>
        <dbReference type="SAM" id="Phobius"/>
    </source>
</evidence>
<dbReference type="PRINTS" id="PR01036">
    <property type="entry name" value="TCRTETB"/>
</dbReference>
<sequence>MGANADEHTSDGAVHGRRLAFIFTGLLLAMFVNSLSETIAATALPTIVGDLGGVEMMQWISTAYILVSTVVMPVYGKISDLYNRKHVIMVALALYALGKAVCGLAVSMEMLICGRCLSGLGGGGLGILAYAIISDVVPPRKLGAYMGIMGAVFTTSNVLGPVLGGWFVQVPGWRWIFWFTIPLAGLALAALGAFLPRRTAQKKRAVIDYAGAALLGLSVTSLVLASAWGGALYAWDSWEIIGLFALCVASAVAFVLVERRATEPVMPLSLFRNRNFVLCAVTSLIIDVAFMGTVTYLPTYFQIVDEMSPELAGLMCVPMSIGIFITSTASGFIAARTGKYKWMLVASSAIAAVGFFLMSTLQVHEAFWLPLVFLFILGFGIGFGMQILTLVVQNEFPHAMVGAATAAYNFFSEIGSVLGASLIGTLFTSRLTAALSATLPATDNISVAHITPALMDKLPASAQAVIAQGYSDALVPLFLWFVPMVAVTVVMMALVKQHPLATTINHGGTKPLRRPSSSRQDTNRPLPPDSPTR</sequence>